<dbReference type="EMBL" id="JACGWO010000005">
    <property type="protein sequence ID" value="KAK4426317.1"/>
    <property type="molecule type" value="Genomic_DNA"/>
</dbReference>
<accession>A0AAE2CL87</accession>
<organism evidence="2 3">
    <name type="scientific">Sesamum alatum</name>
    <dbReference type="NCBI Taxonomy" id="300844"/>
    <lineage>
        <taxon>Eukaryota</taxon>
        <taxon>Viridiplantae</taxon>
        <taxon>Streptophyta</taxon>
        <taxon>Embryophyta</taxon>
        <taxon>Tracheophyta</taxon>
        <taxon>Spermatophyta</taxon>
        <taxon>Magnoliopsida</taxon>
        <taxon>eudicotyledons</taxon>
        <taxon>Gunneridae</taxon>
        <taxon>Pentapetalae</taxon>
        <taxon>asterids</taxon>
        <taxon>lamiids</taxon>
        <taxon>Lamiales</taxon>
        <taxon>Pedaliaceae</taxon>
        <taxon>Sesamum</taxon>
    </lineage>
</organism>
<proteinExistence type="predicted"/>
<feature type="region of interest" description="Disordered" evidence="1">
    <location>
        <begin position="27"/>
        <end position="82"/>
    </location>
</feature>
<protein>
    <submittedName>
        <fullName evidence="2">Uncharacterized protein</fullName>
    </submittedName>
</protein>
<evidence type="ECO:0000313" key="3">
    <source>
        <dbReference type="Proteomes" id="UP001293254"/>
    </source>
</evidence>
<keyword evidence="3" id="KW-1185">Reference proteome</keyword>
<evidence type="ECO:0000313" key="2">
    <source>
        <dbReference type="EMBL" id="KAK4426317.1"/>
    </source>
</evidence>
<reference evidence="2" key="1">
    <citation type="submission" date="2020-06" db="EMBL/GenBank/DDBJ databases">
        <authorList>
            <person name="Li T."/>
            <person name="Hu X."/>
            <person name="Zhang T."/>
            <person name="Song X."/>
            <person name="Zhang H."/>
            <person name="Dai N."/>
            <person name="Sheng W."/>
            <person name="Hou X."/>
            <person name="Wei L."/>
        </authorList>
    </citation>
    <scope>NUCLEOTIDE SEQUENCE</scope>
    <source>
        <strain evidence="2">3651</strain>
        <tissue evidence="2">Leaf</tissue>
    </source>
</reference>
<reference evidence="2" key="2">
    <citation type="journal article" date="2024" name="Plant">
        <title>Genomic evolution and insights into agronomic trait innovations of Sesamum species.</title>
        <authorList>
            <person name="Miao H."/>
            <person name="Wang L."/>
            <person name="Qu L."/>
            <person name="Liu H."/>
            <person name="Sun Y."/>
            <person name="Le M."/>
            <person name="Wang Q."/>
            <person name="Wei S."/>
            <person name="Zheng Y."/>
            <person name="Lin W."/>
            <person name="Duan Y."/>
            <person name="Cao H."/>
            <person name="Xiong S."/>
            <person name="Wang X."/>
            <person name="Wei L."/>
            <person name="Li C."/>
            <person name="Ma Q."/>
            <person name="Ju M."/>
            <person name="Zhao R."/>
            <person name="Li G."/>
            <person name="Mu C."/>
            <person name="Tian Q."/>
            <person name="Mei H."/>
            <person name="Zhang T."/>
            <person name="Gao T."/>
            <person name="Zhang H."/>
        </authorList>
    </citation>
    <scope>NUCLEOTIDE SEQUENCE</scope>
    <source>
        <strain evidence="2">3651</strain>
    </source>
</reference>
<feature type="compositionally biased region" description="Acidic residues" evidence="1">
    <location>
        <begin position="48"/>
        <end position="67"/>
    </location>
</feature>
<name>A0AAE2CL87_9LAMI</name>
<sequence length="175" mass="19669">MVPEDEKIIFSRDVTFDESTMLKRVDVERSDDAPKQVEFERVVIPADETTDEDSSISEGDSEGEEAQTQDLPQQHEPIATSKPKRIIRKLARFVDMVACACSIATDDIPITYTEAVKSYNCNQVPILFGLDQPCQNLKVETGDTTKTVQEEKFENSPRWRFVKNGSFSSKASSPT</sequence>
<gene>
    <name evidence="2" type="ORF">Salat_1400200</name>
</gene>
<dbReference type="AlphaFoldDB" id="A0AAE2CL87"/>
<dbReference type="Proteomes" id="UP001293254">
    <property type="component" value="Unassembled WGS sequence"/>
</dbReference>
<evidence type="ECO:0000256" key="1">
    <source>
        <dbReference type="SAM" id="MobiDB-lite"/>
    </source>
</evidence>
<feature type="compositionally biased region" description="Basic and acidic residues" evidence="1">
    <location>
        <begin position="27"/>
        <end position="41"/>
    </location>
</feature>
<comment type="caution">
    <text evidence="2">The sequence shown here is derived from an EMBL/GenBank/DDBJ whole genome shotgun (WGS) entry which is preliminary data.</text>
</comment>